<evidence type="ECO:0000313" key="6">
    <source>
        <dbReference type="EMBL" id="WWD18176.1"/>
    </source>
</evidence>
<dbReference type="KEGG" id="ksn:43590502"/>
<protein>
    <submittedName>
        <fullName evidence="6">Uncharacterized protein</fullName>
    </submittedName>
</protein>
<sequence>MSHKPIAGLSGASLVAGIFAYTRFGSVPSLVASFGVGSVMALSSMRIRDGMEYGYEGAAASSAVLVVPTLRRAIRTRTAIPTTVCLLAAASTAYYVREIAENSRHAVI</sequence>
<dbReference type="Gene3D" id="1.10.10.1740">
    <property type="entry name" value="Transmembrane protein 14-like"/>
    <property type="match status" value="1"/>
</dbReference>
<keyword evidence="5" id="KW-0472">Membrane</keyword>
<dbReference type="RefSeq" id="XP_031859365.1">
    <property type="nucleotide sequence ID" value="XM_032006344.1"/>
</dbReference>
<dbReference type="GeneID" id="43590502"/>
<organism evidence="6 7">
    <name type="scientific">Kwoniella shandongensis</name>
    <dbReference type="NCBI Taxonomy" id="1734106"/>
    <lineage>
        <taxon>Eukaryota</taxon>
        <taxon>Fungi</taxon>
        <taxon>Dikarya</taxon>
        <taxon>Basidiomycota</taxon>
        <taxon>Agaricomycotina</taxon>
        <taxon>Tremellomycetes</taxon>
        <taxon>Tremellales</taxon>
        <taxon>Cryptococcaceae</taxon>
        <taxon>Kwoniella</taxon>
    </lineage>
</organism>
<evidence type="ECO:0000256" key="1">
    <source>
        <dbReference type="ARBA" id="ARBA00004370"/>
    </source>
</evidence>
<evidence type="ECO:0000313" key="7">
    <source>
        <dbReference type="Proteomes" id="UP000322225"/>
    </source>
</evidence>
<dbReference type="EMBL" id="CP144054">
    <property type="protein sequence ID" value="WWD18176.1"/>
    <property type="molecule type" value="Genomic_DNA"/>
</dbReference>
<dbReference type="Pfam" id="PF03647">
    <property type="entry name" value="Tmemb_14"/>
    <property type="match status" value="1"/>
</dbReference>
<name>A0A5M6BUD1_9TREE</name>
<reference evidence="6" key="1">
    <citation type="submission" date="2017-08" db="EMBL/GenBank/DDBJ databases">
        <authorList>
            <person name="Cuomo C."/>
            <person name="Billmyre B."/>
            <person name="Heitman J."/>
        </authorList>
    </citation>
    <scope>NUCLEOTIDE SEQUENCE</scope>
    <source>
        <strain evidence="6">CBS 12478</strain>
    </source>
</reference>
<evidence type="ECO:0000256" key="5">
    <source>
        <dbReference type="ARBA" id="ARBA00023136"/>
    </source>
</evidence>
<keyword evidence="7" id="KW-1185">Reference proteome</keyword>
<evidence type="ECO:0000256" key="3">
    <source>
        <dbReference type="ARBA" id="ARBA00022692"/>
    </source>
</evidence>
<dbReference type="InterPro" id="IPR005349">
    <property type="entry name" value="TMEM14"/>
</dbReference>
<reference evidence="6" key="2">
    <citation type="submission" date="2024-01" db="EMBL/GenBank/DDBJ databases">
        <title>Comparative genomics of Cryptococcus and Kwoniella reveals pathogenesis evolution and contrasting modes of karyotype evolution via chromosome fusion or intercentromeric recombination.</title>
        <authorList>
            <person name="Coelho M.A."/>
            <person name="David-Palma M."/>
            <person name="Shea T."/>
            <person name="Bowers K."/>
            <person name="McGinley-Smith S."/>
            <person name="Mohammad A.W."/>
            <person name="Gnirke A."/>
            <person name="Yurkov A.M."/>
            <person name="Nowrousian M."/>
            <person name="Sun S."/>
            <person name="Cuomo C.A."/>
            <person name="Heitman J."/>
        </authorList>
    </citation>
    <scope>NUCLEOTIDE SEQUENCE</scope>
    <source>
        <strain evidence="6">CBS 12478</strain>
    </source>
</reference>
<dbReference type="AlphaFoldDB" id="A0A5M6BUD1"/>
<dbReference type="InterPro" id="IPR044890">
    <property type="entry name" value="TMEM14_sf"/>
</dbReference>
<gene>
    <name evidence="6" type="ORF">CI109_102625</name>
</gene>
<keyword evidence="3" id="KW-0812">Transmembrane</keyword>
<evidence type="ECO:0000256" key="2">
    <source>
        <dbReference type="ARBA" id="ARBA00007590"/>
    </source>
</evidence>
<proteinExistence type="inferred from homology"/>
<evidence type="ECO:0000256" key="4">
    <source>
        <dbReference type="ARBA" id="ARBA00022989"/>
    </source>
</evidence>
<dbReference type="Proteomes" id="UP000322225">
    <property type="component" value="Chromosome 4"/>
</dbReference>
<keyword evidence="4" id="KW-1133">Transmembrane helix</keyword>
<comment type="subcellular location">
    <subcellularLocation>
        <location evidence="1">Membrane</location>
    </subcellularLocation>
</comment>
<dbReference type="OrthoDB" id="5620at2759"/>
<comment type="similarity">
    <text evidence="2">Belongs to the TMEM14 family.</text>
</comment>
<accession>A0A5M6BUD1</accession>
<dbReference type="GO" id="GO:0016020">
    <property type="term" value="C:membrane"/>
    <property type="evidence" value="ECO:0007669"/>
    <property type="project" value="UniProtKB-SubCell"/>
</dbReference>